<gene>
    <name evidence="1" type="ORF">H2B03_01555</name>
</gene>
<protein>
    <submittedName>
        <fullName evidence="1">Cobalt-precorrin-5B (C(1))-methyltransferase</fullName>
        <ecNumber evidence="1">2.1.1.195</ecNumber>
    </submittedName>
</protein>
<dbReference type="Proteomes" id="UP000559653">
    <property type="component" value="Unassembled WGS sequence"/>
</dbReference>
<name>A0AC60VWM5_9ARCH</name>
<accession>A0AC60VWM5</accession>
<reference evidence="1 2" key="1">
    <citation type="journal article" date="2020" name="Appl. Environ. Microbiol.">
        <title>Genomic Characteristics of a Novel Species of Ammonia-Oxidizing Archaea from the Jiulong River Estuary.</title>
        <authorList>
            <person name="Zou D."/>
            <person name="Wan R."/>
            <person name="Han L."/>
            <person name="Xu M.N."/>
            <person name="Liu Y."/>
            <person name="Liu H."/>
            <person name="Kao S.J."/>
            <person name="Li M."/>
        </authorList>
    </citation>
    <scope>NUCLEOTIDE SEQUENCE [LARGE SCALE GENOMIC DNA]</scope>
    <source>
        <strain evidence="1">W1bin1</strain>
    </source>
</reference>
<dbReference type="EMBL" id="JACEMZ010000003">
    <property type="protein sequence ID" value="MBA4451852.1"/>
    <property type="molecule type" value="Genomic_DNA"/>
</dbReference>
<evidence type="ECO:0000313" key="1">
    <source>
        <dbReference type="EMBL" id="MBA4451852.1"/>
    </source>
</evidence>
<sequence length="364" mass="39470">MIIVEKVDKKKLKTGFTTGTSATAAAIAAAQSIIEQKVVDVVEVKLPKGKFIKIPIHLCNFEKETAHCSVIKDGGDDPDVTHGAEIIVDLSFTDKKNQIEIDGGEGVGIVTKPGLGLEINKPAINPIPKKMINENLGYVARKLLQKNGLKVVISVPKGRELGPKTDNPRIGIMNGISILGTSGIVIPFSTASYAASIRQNLDVAVAMGNETVVLTTGGRSEDFARKIIDLPDHCFVQMGDFSGYTMQQCSKKNIKKAYIVGFIGKLAKMAAGVKQTHVKGSKVNMKFLSELAQNCGADQQVIQKIMSANTARHVSEIIKESNIDGFFEQICKETHKHMIKHSEEKVSLEVILFDFDGNILAKKS</sequence>
<dbReference type="EC" id="2.1.1.195" evidence="1"/>
<comment type="caution">
    <text evidence="1">The sequence shown here is derived from an EMBL/GenBank/DDBJ whole genome shotgun (WGS) entry which is preliminary data.</text>
</comment>
<keyword evidence="1" id="KW-0489">Methyltransferase</keyword>
<keyword evidence="1" id="KW-0808">Transferase</keyword>
<proteinExistence type="predicted"/>
<organism evidence="1 2">
    <name type="scientific">Candidatus Nitrosomaritimum aestuariumsis</name>
    <dbReference type="NCBI Taxonomy" id="3342354"/>
    <lineage>
        <taxon>Archaea</taxon>
        <taxon>Nitrososphaerota</taxon>
        <taxon>Nitrososphaeria</taxon>
        <taxon>Nitrosopumilales</taxon>
        <taxon>Nitrosopumilaceae</taxon>
        <taxon>Candidatus Nitrosomaritimum</taxon>
    </lineage>
</organism>
<evidence type="ECO:0000313" key="2">
    <source>
        <dbReference type="Proteomes" id="UP000559653"/>
    </source>
</evidence>